<organism evidence="1 2">
    <name type="scientific">Temnothorax longispinosus</name>
    <dbReference type="NCBI Taxonomy" id="300112"/>
    <lineage>
        <taxon>Eukaryota</taxon>
        <taxon>Metazoa</taxon>
        <taxon>Ecdysozoa</taxon>
        <taxon>Arthropoda</taxon>
        <taxon>Hexapoda</taxon>
        <taxon>Insecta</taxon>
        <taxon>Pterygota</taxon>
        <taxon>Neoptera</taxon>
        <taxon>Endopterygota</taxon>
        <taxon>Hymenoptera</taxon>
        <taxon>Apocrita</taxon>
        <taxon>Aculeata</taxon>
        <taxon>Formicoidea</taxon>
        <taxon>Formicidae</taxon>
        <taxon>Myrmicinae</taxon>
        <taxon>Temnothorax</taxon>
    </lineage>
</organism>
<keyword evidence="2" id="KW-1185">Reference proteome</keyword>
<comment type="caution">
    <text evidence="1">The sequence shown here is derived from an EMBL/GenBank/DDBJ whole genome shotgun (WGS) entry which is preliminary data.</text>
</comment>
<evidence type="ECO:0000313" key="1">
    <source>
        <dbReference type="EMBL" id="TGZ50155.1"/>
    </source>
</evidence>
<evidence type="ECO:0000313" key="2">
    <source>
        <dbReference type="Proteomes" id="UP000310200"/>
    </source>
</evidence>
<gene>
    <name evidence="1" type="ORF">DBV15_03615</name>
</gene>
<dbReference type="EMBL" id="QBLH01002019">
    <property type="protein sequence ID" value="TGZ50155.1"/>
    <property type="molecule type" value="Genomic_DNA"/>
</dbReference>
<protein>
    <submittedName>
        <fullName evidence="1">Uncharacterized protein</fullName>
    </submittedName>
</protein>
<reference evidence="1 2" key="1">
    <citation type="journal article" date="2019" name="Philos. Trans. R. Soc. Lond., B, Biol. Sci.">
        <title>Ant behaviour and brain gene expression of defending hosts depend on the ecological success of the intruding social parasite.</title>
        <authorList>
            <person name="Kaur R."/>
            <person name="Stoldt M."/>
            <person name="Jongepier E."/>
            <person name="Feldmeyer B."/>
            <person name="Menzel F."/>
            <person name="Bornberg-Bauer E."/>
            <person name="Foitzik S."/>
        </authorList>
    </citation>
    <scope>NUCLEOTIDE SEQUENCE [LARGE SCALE GENOMIC DNA]</scope>
    <source>
        <tissue evidence="1">Whole body</tissue>
    </source>
</reference>
<name>A0A4S2KKH6_9HYME</name>
<dbReference type="AlphaFoldDB" id="A0A4S2KKH6"/>
<dbReference type="Proteomes" id="UP000310200">
    <property type="component" value="Unassembled WGS sequence"/>
</dbReference>
<accession>A0A4S2KKH6</accession>
<sequence length="228" mass="26057">MRKEIYGERKFRWDLAKVTKFCYNLHGVAHKEEIEVLSRVPDMLQNHELLSVCWLTLSLIPQNLFSPKASGDIDRGIGHRYRQKSKLKCLTNGDSGRGVPMNYVLVANASHLIRQALQYLVCNNGIDSNGRDKGHCNFRLSKVWHTWTAAEWRDNQTGSNAINICVERGVGHFDQIPHNQRSRCLQFSRLILLLWFGSRNHTLHSPLDGEPDGGYVPRIHIHAASEAH</sequence>
<proteinExistence type="predicted"/>